<protein>
    <submittedName>
        <fullName evidence="1">Uncharacterized protein</fullName>
    </submittedName>
</protein>
<reference evidence="1 2" key="1">
    <citation type="submission" date="2015-01" db="EMBL/GenBank/DDBJ databases">
        <title>Evolution of Trichinella species and genotypes.</title>
        <authorList>
            <person name="Korhonen P.K."/>
            <person name="Edoardo P."/>
            <person name="Giuseppe L.R."/>
            <person name="Gasser R.B."/>
        </authorList>
    </citation>
    <scope>NUCLEOTIDE SEQUENCE [LARGE SCALE GENOMIC DNA]</scope>
    <source>
        <strain evidence="1">ISS13</strain>
    </source>
</reference>
<dbReference type="EMBL" id="JYDR01000039">
    <property type="protein sequence ID" value="KRY72951.1"/>
    <property type="molecule type" value="Genomic_DNA"/>
</dbReference>
<comment type="caution">
    <text evidence="1">The sequence shown here is derived from an EMBL/GenBank/DDBJ whole genome shotgun (WGS) entry which is preliminary data.</text>
</comment>
<sequence length="192" mass="20214">MLKLFMKPQLFLVKSTVHSTSSALDIYQSDKSTASSASSACFTFSTISDTAVGASSTTFCNFSPAKVKEAVSVLIFLDKRFSNTIRFIASPGVAAMAPSPLFLSSSSKSSNVFSWLASICCGSSMLSISEDDDGNISGSDIDDASAVSPSDNSLPAVVDFSEQSTEALPFIAFPEVLHQTVSAFLPTIAEMN</sequence>
<evidence type="ECO:0000313" key="2">
    <source>
        <dbReference type="Proteomes" id="UP000054632"/>
    </source>
</evidence>
<dbReference type="AlphaFoldDB" id="A0A0V1EGR1"/>
<name>A0A0V1EGR1_TRIPS</name>
<gene>
    <name evidence="1" type="ORF">T4A_6143</name>
</gene>
<dbReference type="Proteomes" id="UP000054632">
    <property type="component" value="Unassembled WGS sequence"/>
</dbReference>
<proteinExistence type="predicted"/>
<accession>A0A0V1EGR1</accession>
<organism evidence="1 2">
    <name type="scientific">Trichinella pseudospiralis</name>
    <name type="common">Parasitic roundworm</name>
    <dbReference type="NCBI Taxonomy" id="6337"/>
    <lineage>
        <taxon>Eukaryota</taxon>
        <taxon>Metazoa</taxon>
        <taxon>Ecdysozoa</taxon>
        <taxon>Nematoda</taxon>
        <taxon>Enoplea</taxon>
        <taxon>Dorylaimia</taxon>
        <taxon>Trichinellida</taxon>
        <taxon>Trichinellidae</taxon>
        <taxon>Trichinella</taxon>
    </lineage>
</organism>
<evidence type="ECO:0000313" key="1">
    <source>
        <dbReference type="EMBL" id="KRY72951.1"/>
    </source>
</evidence>